<evidence type="ECO:0000313" key="2">
    <source>
        <dbReference type="Proteomes" id="UP001629058"/>
    </source>
</evidence>
<sequence length="857" mass="96803">MNNQLSNISTQYRKFTKGQYVKSSQFNEFLDFFEDQDRLSRVMLQGVGIVCGLKPQPIFIRGQLNSIQLSQGAALTTDGDLLTLNKTSEVSKELYVSDLKTIKIESKDFTHFKVYDNFKVRYPAFSIGATGQIELWELATSEEANSDFKPINNLTNLEDKYLLLYLESYEKEIKPCRGVDCDNHGVQQIRNLKVLVTTSAGIKYIIEKDKIQKHPLFIKNILEAEMQERVIVERLILDRGIETPVFSSDLKYLYQRVLQNNGFGKIVFEKVNAISNLLGIEAVDHQSFKSKLEECLTQKTGFQYVYDVVKDLTETYSEIIAQLPHAFTKCFPDLLSFPKHIMLGKLISNTQLDSCRHQFYNSPVLDDEKAVKKIRLLINRFRQQTQNFRYSDRFEDESSIKITPSQKLNSLANKAIPFYYNITDEFLKAWNFDKTSNRSSKDNLAYNVSLLSSDDHIQKPLDFNIDKNTFYNIEGHQGMDYYEAFKQIKQIKDKQQLGFDVMGLSLLELKNNKDLYKAYFNEYVDKNPGLEHNRGVGRGDTFIMVYDTAGTKTQVVADFTLPYICCTPKIDVKLTLPDSVICSKAPAVPFTVFPMNGDVKAVVDEGLNGGVEIIDGKYFFNPSLVSSVLYNEDISFTVNGKPTDCIIRVTPQSYMKVEVISVVNEGSSATVNFKVSGEGFTNYTYTWDFWDNGNWVNLDPDGEGNLKYIFKDINPDIIPTIKVNVSNSGCTQNIAIDDWYDAPSAPTVVIDSVEFSKDNCCDGTPVYIEAEINGPTSLPLSAREFTLEGMGYGGTSLLYSWTKTKGPKATLAGVDKPNLKVTNLAAGDYGFRLTILDQVSGAFVKAETGVTVYSDDK</sequence>
<gene>
    <name evidence="1" type="ORF">ABS765_06905</name>
</gene>
<dbReference type="Gene3D" id="2.60.40.10">
    <property type="entry name" value="Immunoglobulins"/>
    <property type="match status" value="1"/>
</dbReference>
<evidence type="ECO:0008006" key="3">
    <source>
        <dbReference type="Google" id="ProtNLM"/>
    </source>
</evidence>
<reference evidence="1 2" key="1">
    <citation type="submission" date="2024-06" db="EMBL/GenBank/DDBJ databases">
        <authorList>
            <person name="Kaempfer P."/>
            <person name="Viver T."/>
        </authorList>
    </citation>
    <scope>NUCLEOTIDE SEQUENCE [LARGE SCALE GENOMIC DNA]</scope>
    <source>
        <strain evidence="1 2">ST-37</strain>
    </source>
</reference>
<dbReference type="Proteomes" id="UP001629058">
    <property type="component" value="Unassembled WGS sequence"/>
</dbReference>
<comment type="caution">
    <text evidence="1">The sequence shown here is derived from an EMBL/GenBank/DDBJ whole genome shotgun (WGS) entry which is preliminary data.</text>
</comment>
<protein>
    <recommendedName>
        <fullName evidence="3">PKD domain-containing protein</fullName>
    </recommendedName>
</protein>
<organism evidence="1 2">
    <name type="scientific">Chryseobacterium terrae</name>
    <dbReference type="NCBI Taxonomy" id="3163299"/>
    <lineage>
        <taxon>Bacteria</taxon>
        <taxon>Pseudomonadati</taxon>
        <taxon>Bacteroidota</taxon>
        <taxon>Flavobacteriia</taxon>
        <taxon>Flavobacteriales</taxon>
        <taxon>Weeksellaceae</taxon>
        <taxon>Chryseobacterium group</taxon>
        <taxon>Chryseobacterium</taxon>
    </lineage>
</organism>
<dbReference type="Pfam" id="PF22352">
    <property type="entry name" value="K319L-like_PKD"/>
    <property type="match status" value="1"/>
</dbReference>
<dbReference type="RefSeq" id="WP_408088919.1">
    <property type="nucleotide sequence ID" value="NZ_JBELPY010000003.1"/>
</dbReference>
<keyword evidence="2" id="KW-1185">Reference proteome</keyword>
<name>A0ABW8Y0Q9_9FLAO</name>
<proteinExistence type="predicted"/>
<dbReference type="EMBL" id="JBELPY010000003">
    <property type="protein sequence ID" value="MFL9833756.1"/>
    <property type="molecule type" value="Genomic_DNA"/>
</dbReference>
<evidence type="ECO:0000313" key="1">
    <source>
        <dbReference type="EMBL" id="MFL9833756.1"/>
    </source>
</evidence>
<dbReference type="InterPro" id="IPR013783">
    <property type="entry name" value="Ig-like_fold"/>
</dbReference>
<accession>A0ABW8Y0Q9</accession>